<dbReference type="PANTHER" id="PTHR31553">
    <property type="entry name" value="NF-KAPPA-B ESSENTIAL MODULATOR"/>
    <property type="match status" value="1"/>
</dbReference>
<name>A0A182IYZ7_ANOAO</name>
<sequence>MENLLHEYAQRIKDLEAVNVSLRDKLLEQEKLRKVYIDDLNNMKSTLGNLQDLLMKCRADILSQEMIAASDDIAGPKSEHGPGDTMSVVTLQAQLEVCKNDLVEQRAAHQELLIEKNRITSEMQNLLHKNHQLCMDQEQARGDQTSQLRTTGHPSGATKLYGTSPGVFERQIEPCPHCNNVFGDFLTLETHIKDCPGLDY</sequence>
<organism evidence="1">
    <name type="scientific">Anopheles atroparvus</name>
    <name type="common">European mosquito</name>
    <dbReference type="NCBI Taxonomy" id="41427"/>
    <lineage>
        <taxon>Eukaryota</taxon>
        <taxon>Metazoa</taxon>
        <taxon>Ecdysozoa</taxon>
        <taxon>Arthropoda</taxon>
        <taxon>Hexapoda</taxon>
        <taxon>Insecta</taxon>
        <taxon>Pterygota</taxon>
        <taxon>Neoptera</taxon>
        <taxon>Endopterygota</taxon>
        <taxon>Diptera</taxon>
        <taxon>Nematocera</taxon>
        <taxon>Culicoidea</taxon>
        <taxon>Culicidae</taxon>
        <taxon>Anophelinae</taxon>
        <taxon>Anopheles</taxon>
    </lineage>
</organism>
<dbReference type="STRING" id="41427.A0A182IYZ7"/>
<dbReference type="AlphaFoldDB" id="A0A182IYZ7"/>
<protein>
    <submittedName>
        <fullName evidence="1">Uncharacterized protein</fullName>
    </submittedName>
</protein>
<dbReference type="GO" id="GO:0005737">
    <property type="term" value="C:cytoplasm"/>
    <property type="evidence" value="ECO:0007669"/>
    <property type="project" value="TreeGrafter"/>
</dbReference>
<dbReference type="EnsemblMetazoa" id="AATE008207-RA">
    <property type="protein sequence ID" value="AATE008207-PA.1"/>
    <property type="gene ID" value="AATE008207"/>
</dbReference>
<dbReference type="PANTHER" id="PTHR31553:SF1">
    <property type="entry name" value="NF-KAPPA-B ESSENTIAL MODULATOR"/>
    <property type="match status" value="1"/>
</dbReference>
<dbReference type="GO" id="GO:0043122">
    <property type="term" value="P:regulation of canonical NF-kappaB signal transduction"/>
    <property type="evidence" value="ECO:0007669"/>
    <property type="project" value="TreeGrafter"/>
</dbReference>
<proteinExistence type="predicted"/>
<dbReference type="InterPro" id="IPR051301">
    <property type="entry name" value="Optineurin/NFkB_EssMod"/>
</dbReference>
<accession>A0A182IYZ7</accession>
<dbReference type="VEuPathDB" id="VectorBase:AATE008207"/>
<dbReference type="Gene3D" id="1.20.5.990">
    <property type="entry name" value="Nemo cc2-lz domain - 1d5 darpin complex"/>
    <property type="match status" value="1"/>
</dbReference>
<dbReference type="GO" id="GO:0005634">
    <property type="term" value="C:nucleus"/>
    <property type="evidence" value="ECO:0007669"/>
    <property type="project" value="TreeGrafter"/>
</dbReference>
<evidence type="ECO:0000313" key="1">
    <source>
        <dbReference type="EnsemblMetazoa" id="AATE008207-PA.1"/>
    </source>
</evidence>
<reference evidence="1" key="1">
    <citation type="submission" date="2022-08" db="UniProtKB">
        <authorList>
            <consortium name="EnsemblMetazoa"/>
        </authorList>
    </citation>
    <scope>IDENTIFICATION</scope>
    <source>
        <strain evidence="1">EBRO</strain>
    </source>
</reference>
<dbReference type="GO" id="GO:0070530">
    <property type="term" value="F:K63-linked polyubiquitin modification-dependent protein binding"/>
    <property type="evidence" value="ECO:0007669"/>
    <property type="project" value="TreeGrafter"/>
</dbReference>